<reference evidence="1 3" key="1">
    <citation type="journal article" date="2008" name="Science">
        <title>The Physcomitrella genome reveals evolutionary insights into the conquest of land by plants.</title>
        <authorList>
            <person name="Rensing S."/>
            <person name="Lang D."/>
            <person name="Zimmer A."/>
            <person name="Terry A."/>
            <person name="Salamov A."/>
            <person name="Shapiro H."/>
            <person name="Nishiyama T."/>
            <person name="Perroud P.-F."/>
            <person name="Lindquist E."/>
            <person name="Kamisugi Y."/>
            <person name="Tanahashi T."/>
            <person name="Sakakibara K."/>
            <person name="Fujita T."/>
            <person name="Oishi K."/>
            <person name="Shin-I T."/>
            <person name="Kuroki Y."/>
            <person name="Toyoda A."/>
            <person name="Suzuki Y."/>
            <person name="Hashimoto A."/>
            <person name="Yamaguchi K."/>
            <person name="Sugano A."/>
            <person name="Kohara Y."/>
            <person name="Fujiyama A."/>
            <person name="Anterola A."/>
            <person name="Aoki S."/>
            <person name="Ashton N."/>
            <person name="Barbazuk W.B."/>
            <person name="Barker E."/>
            <person name="Bennetzen J."/>
            <person name="Bezanilla M."/>
            <person name="Blankenship R."/>
            <person name="Cho S.H."/>
            <person name="Dutcher S."/>
            <person name="Estelle M."/>
            <person name="Fawcett J.A."/>
            <person name="Gundlach H."/>
            <person name="Hanada K."/>
            <person name="Heyl A."/>
            <person name="Hicks K.A."/>
            <person name="Hugh J."/>
            <person name="Lohr M."/>
            <person name="Mayer K."/>
            <person name="Melkozernov A."/>
            <person name="Murata T."/>
            <person name="Nelson D."/>
            <person name="Pils B."/>
            <person name="Prigge M."/>
            <person name="Reiss B."/>
            <person name="Renner T."/>
            <person name="Rombauts S."/>
            <person name="Rushton P."/>
            <person name="Sanderfoot A."/>
            <person name="Schween G."/>
            <person name="Shiu S.-H."/>
            <person name="Stueber K."/>
            <person name="Theodoulou F.L."/>
            <person name="Tu H."/>
            <person name="Van de Peer Y."/>
            <person name="Verrier P.J."/>
            <person name="Waters E."/>
            <person name="Wood A."/>
            <person name="Yang L."/>
            <person name="Cove D."/>
            <person name="Cuming A."/>
            <person name="Hasebe M."/>
            <person name="Lucas S."/>
            <person name="Mishler D.B."/>
            <person name="Reski R."/>
            <person name="Grigoriev I."/>
            <person name="Quatrano R.S."/>
            <person name="Boore J.L."/>
        </authorList>
    </citation>
    <scope>NUCLEOTIDE SEQUENCE [LARGE SCALE GENOMIC DNA]</scope>
    <source>
        <strain evidence="2 3">cv. Gransden 2004</strain>
    </source>
</reference>
<reference evidence="2" key="3">
    <citation type="submission" date="2020-12" db="UniProtKB">
        <authorList>
            <consortium name="EnsemblPlants"/>
        </authorList>
    </citation>
    <scope>IDENTIFICATION</scope>
</reference>
<dbReference type="EnsemblPlants" id="Pp3c18_15830V3.1">
    <property type="protein sequence ID" value="Pp3c18_15830V3.1"/>
    <property type="gene ID" value="Pp3c18_15830"/>
</dbReference>
<proteinExistence type="predicted"/>
<protein>
    <submittedName>
        <fullName evidence="1 2">Uncharacterized protein</fullName>
    </submittedName>
</protein>
<keyword evidence="3" id="KW-1185">Reference proteome</keyword>
<evidence type="ECO:0000313" key="3">
    <source>
        <dbReference type="Proteomes" id="UP000006727"/>
    </source>
</evidence>
<organism evidence="1">
    <name type="scientific">Physcomitrium patens</name>
    <name type="common">Spreading-leaved earth moss</name>
    <name type="synonym">Physcomitrella patens</name>
    <dbReference type="NCBI Taxonomy" id="3218"/>
    <lineage>
        <taxon>Eukaryota</taxon>
        <taxon>Viridiplantae</taxon>
        <taxon>Streptophyta</taxon>
        <taxon>Embryophyta</taxon>
        <taxon>Bryophyta</taxon>
        <taxon>Bryophytina</taxon>
        <taxon>Bryopsida</taxon>
        <taxon>Funariidae</taxon>
        <taxon>Funariales</taxon>
        <taxon>Funariaceae</taxon>
        <taxon>Physcomitrium</taxon>
    </lineage>
</organism>
<dbReference type="AlphaFoldDB" id="A0A2K1J196"/>
<evidence type="ECO:0000313" key="2">
    <source>
        <dbReference type="EnsemblPlants" id="Pp3c18_15830V3.1"/>
    </source>
</evidence>
<dbReference type="EMBL" id="ABEU02000018">
    <property type="protein sequence ID" value="PNR35299.1"/>
    <property type="molecule type" value="Genomic_DNA"/>
</dbReference>
<dbReference type="Proteomes" id="UP000006727">
    <property type="component" value="Chromosome 18"/>
</dbReference>
<dbReference type="Gramene" id="Pp3c18_15830V3.1">
    <property type="protein sequence ID" value="Pp3c18_15830V3.1"/>
    <property type="gene ID" value="Pp3c18_15830"/>
</dbReference>
<evidence type="ECO:0000313" key="1">
    <source>
        <dbReference type="EMBL" id="PNR35299.1"/>
    </source>
</evidence>
<reference evidence="1 3" key="2">
    <citation type="journal article" date="2018" name="Plant J.">
        <title>The Physcomitrella patens chromosome-scale assembly reveals moss genome structure and evolution.</title>
        <authorList>
            <person name="Lang D."/>
            <person name="Ullrich K.K."/>
            <person name="Murat F."/>
            <person name="Fuchs J."/>
            <person name="Jenkins J."/>
            <person name="Haas F.B."/>
            <person name="Piednoel M."/>
            <person name="Gundlach H."/>
            <person name="Van Bel M."/>
            <person name="Meyberg R."/>
            <person name="Vives C."/>
            <person name="Morata J."/>
            <person name="Symeonidi A."/>
            <person name="Hiss M."/>
            <person name="Muchero W."/>
            <person name="Kamisugi Y."/>
            <person name="Saleh O."/>
            <person name="Blanc G."/>
            <person name="Decker E.L."/>
            <person name="van Gessel N."/>
            <person name="Grimwood J."/>
            <person name="Hayes R.D."/>
            <person name="Graham S.W."/>
            <person name="Gunter L.E."/>
            <person name="McDaniel S.F."/>
            <person name="Hoernstein S.N.W."/>
            <person name="Larsson A."/>
            <person name="Li F.W."/>
            <person name="Perroud P.F."/>
            <person name="Phillips J."/>
            <person name="Ranjan P."/>
            <person name="Rokshar D.S."/>
            <person name="Rothfels C.J."/>
            <person name="Schneider L."/>
            <person name="Shu S."/>
            <person name="Stevenson D.W."/>
            <person name="Thummler F."/>
            <person name="Tillich M."/>
            <person name="Villarreal Aguilar J.C."/>
            <person name="Widiez T."/>
            <person name="Wong G.K."/>
            <person name="Wymore A."/>
            <person name="Zhang Y."/>
            <person name="Zimmer A.D."/>
            <person name="Quatrano R.S."/>
            <person name="Mayer K.F.X."/>
            <person name="Goodstein D."/>
            <person name="Casacuberta J.M."/>
            <person name="Vandepoele K."/>
            <person name="Reski R."/>
            <person name="Cuming A.C."/>
            <person name="Tuskan G.A."/>
            <person name="Maumus F."/>
            <person name="Salse J."/>
            <person name="Schmutz J."/>
            <person name="Rensing S.A."/>
        </authorList>
    </citation>
    <scope>NUCLEOTIDE SEQUENCE [LARGE SCALE GENOMIC DNA]</scope>
    <source>
        <strain evidence="2 3">cv. Gransden 2004</strain>
    </source>
</reference>
<name>A0A2K1J196_PHYPA</name>
<accession>A0A2K1J196</accession>
<sequence length="53" mass="6036">MEKAICATIKVWCSNSNAMLQEIVMYQKIVNISNIMIILDELLPISIEMIPIL</sequence>
<gene>
    <name evidence="1" type="ORF">PHYPA_023199</name>
</gene>
<dbReference type="InParanoid" id="A0A2K1J196"/>